<name>A0A5C6EFY6_9BACT</name>
<dbReference type="GO" id="GO:0015936">
    <property type="term" value="P:coenzyme A metabolic process"/>
    <property type="evidence" value="ECO:0007669"/>
    <property type="project" value="InterPro"/>
</dbReference>
<evidence type="ECO:0000313" key="2">
    <source>
        <dbReference type="EMBL" id="TWU46159.1"/>
    </source>
</evidence>
<dbReference type="PANTHER" id="PTHR34720:SF9">
    <property type="entry name" value="BLR4714 PROTEIN"/>
    <property type="match status" value="1"/>
</dbReference>
<evidence type="ECO:0000313" key="3">
    <source>
        <dbReference type="Proteomes" id="UP000318288"/>
    </source>
</evidence>
<organism evidence="2 3">
    <name type="scientific">Rubripirellula tenax</name>
    <dbReference type="NCBI Taxonomy" id="2528015"/>
    <lineage>
        <taxon>Bacteria</taxon>
        <taxon>Pseudomonadati</taxon>
        <taxon>Planctomycetota</taxon>
        <taxon>Planctomycetia</taxon>
        <taxon>Pirellulales</taxon>
        <taxon>Pirellulaceae</taxon>
        <taxon>Rubripirellula</taxon>
    </lineage>
</organism>
<gene>
    <name evidence="2" type="ORF">Poly51_55540</name>
</gene>
<proteinExistence type="predicted"/>
<dbReference type="InterPro" id="IPR002202">
    <property type="entry name" value="HMG_CoA_Rdtase"/>
</dbReference>
<feature type="region of interest" description="Disordered" evidence="1">
    <location>
        <begin position="17"/>
        <end position="36"/>
    </location>
</feature>
<keyword evidence="3" id="KW-1185">Reference proteome</keyword>
<dbReference type="AlphaFoldDB" id="A0A5C6EFY6"/>
<dbReference type="SUPFAM" id="SSF51126">
    <property type="entry name" value="Pectin lyase-like"/>
    <property type="match status" value="3"/>
</dbReference>
<dbReference type="EMBL" id="SJPW01000008">
    <property type="protein sequence ID" value="TWU46159.1"/>
    <property type="molecule type" value="Genomic_DNA"/>
</dbReference>
<dbReference type="InterPro" id="IPR006626">
    <property type="entry name" value="PbH1"/>
</dbReference>
<dbReference type="InterPro" id="IPR011050">
    <property type="entry name" value="Pectin_lyase_fold/virulence"/>
</dbReference>
<dbReference type="PANTHER" id="PTHR34720">
    <property type="entry name" value="MICROCYSTIN DEPENDENT PROTEIN"/>
    <property type="match status" value="1"/>
</dbReference>
<dbReference type="Proteomes" id="UP000318288">
    <property type="component" value="Unassembled WGS sequence"/>
</dbReference>
<reference evidence="2 3" key="1">
    <citation type="submission" date="2019-02" db="EMBL/GenBank/DDBJ databases">
        <title>Deep-cultivation of Planctomycetes and their phenomic and genomic characterization uncovers novel biology.</title>
        <authorList>
            <person name="Wiegand S."/>
            <person name="Jogler M."/>
            <person name="Boedeker C."/>
            <person name="Pinto D."/>
            <person name="Vollmers J."/>
            <person name="Rivas-Marin E."/>
            <person name="Kohn T."/>
            <person name="Peeters S.H."/>
            <person name="Heuer A."/>
            <person name="Rast P."/>
            <person name="Oberbeckmann S."/>
            <person name="Bunk B."/>
            <person name="Jeske O."/>
            <person name="Meyerdierks A."/>
            <person name="Storesund J.E."/>
            <person name="Kallscheuer N."/>
            <person name="Luecker S."/>
            <person name="Lage O.M."/>
            <person name="Pohl T."/>
            <person name="Merkel B.J."/>
            <person name="Hornburger P."/>
            <person name="Mueller R.-W."/>
            <person name="Bruemmer F."/>
            <person name="Labrenz M."/>
            <person name="Spormann A.M."/>
            <person name="Op Den Camp H."/>
            <person name="Overmann J."/>
            <person name="Amann R."/>
            <person name="Jetten M.S.M."/>
            <person name="Mascher T."/>
            <person name="Medema M.H."/>
            <person name="Devos D.P."/>
            <person name="Kaster A.-K."/>
            <person name="Ovreas L."/>
            <person name="Rohde M."/>
            <person name="Galperin M.Y."/>
            <person name="Jogler C."/>
        </authorList>
    </citation>
    <scope>NUCLEOTIDE SEQUENCE [LARGE SCALE GENOMIC DNA]</scope>
    <source>
        <strain evidence="2 3">Poly51</strain>
    </source>
</reference>
<dbReference type="GO" id="GO:0004420">
    <property type="term" value="F:hydroxymethylglutaryl-CoA reductase (NADPH) activity"/>
    <property type="evidence" value="ECO:0007669"/>
    <property type="project" value="InterPro"/>
</dbReference>
<accession>A0A5C6EFY6</accession>
<evidence type="ECO:0000256" key="1">
    <source>
        <dbReference type="SAM" id="MobiDB-lite"/>
    </source>
</evidence>
<dbReference type="SMART" id="SM00710">
    <property type="entry name" value="PbH1"/>
    <property type="match status" value="8"/>
</dbReference>
<comment type="caution">
    <text evidence="2">The sequence shown here is derived from an EMBL/GenBank/DDBJ whole genome shotgun (WGS) entry which is preliminary data.</text>
</comment>
<sequence length="881" mass="85341">MRNLGKAIAFQAYLKRESTKGGRKSTKESRRARRGRSLTCEPLEARRLLTSYLVDTVADSIADDGFVSLREAIQAANTNSLVGDAAAGEPGLTATDTIRFAASLGDATILLDGIELSVTDSLTISRGEASSVTVDGGNLSRVLHIGAGATDVTLRDVTLTGGLADIGGGLLLESSGRVTLDAVSVLGNEAIGPAANQGGGGIFNDNTTLTILGGSIAGNVASGASGSGGGLFSASGDVVIRNTKIECNIANRAGGGIELVVGSLLLSDVTLGGLSASQGNVAGPVGTASPGNGGGFHVTGNGGATETLVTLTGGSVLNNVAATEGGGLWNQSNVTMTVTGKTLVAGNRAQGALNTQGGGGIFNNGGLLVLSDIRVLNNAATGTAGGGGGLATRGGTISIDQSLIAGNFSAGVSGSGGGILALGTAQVNVVDTEISGNVASRAGGGIEVATDPSSRNALTLTGVELSDNNAGVLDDDATAAAPGNGGGLHITGSGNALVSESLVSENIAANEGGGLWNGSGTLIVENTQIVNNIASGAASDAGGGGIYNEGGIVFVNDSMLVGNIADGTAGSGGGVLSAAGRVSLFDTLVSANVANRAGGGIESTSGASINLDGARLIDNVAGPAGTAAPGNGGALHVTGNLAAREGGGLWNDKGTLTVDGTTITGNIARGPAADDGGGGVFNNGGNLVISNASIASKVADGLSGSGGGVFNFGGTATIADSSITGNVANRAGGGIETTAGSETTLNNVNLDSNSAGVTGDGSVANQPLLEYLFDEIGTAAFASGSASMGDGSPFLSLTDNSGNPADLHGAAGSGVSGKPGDFAFDNTNSSGITSASHGQNASDFDAIDGLSAFTLSGWFMLPSTATESIARQDALIENGTI</sequence>
<protein>
    <submittedName>
        <fullName evidence="2">Uncharacterized protein</fullName>
    </submittedName>
</protein>
<dbReference type="PROSITE" id="PS50065">
    <property type="entry name" value="HMG_COA_REDUCTASE_4"/>
    <property type="match status" value="1"/>
</dbReference>
<feature type="compositionally biased region" description="Basic and acidic residues" evidence="1">
    <location>
        <begin position="17"/>
        <end position="29"/>
    </location>
</feature>